<proteinExistence type="predicted"/>
<dbReference type="EMBL" id="JAECZC010000008">
    <property type="protein sequence ID" value="MBH8561887.1"/>
    <property type="molecule type" value="Genomic_DNA"/>
</dbReference>
<dbReference type="Pfam" id="PF14516">
    <property type="entry name" value="AAA_35"/>
    <property type="match status" value="1"/>
</dbReference>
<dbReference type="Proteomes" id="UP000632766">
    <property type="component" value="Unassembled WGS sequence"/>
</dbReference>
<dbReference type="AlphaFoldDB" id="A0A8J7HR29"/>
<sequence length="466" mass="53804">MHFGQLRSNTSIDKFLEITEQYLLFRQLTPIEQLILRSSLLGHEYSEMARNYTYSVPYLKQKASQLWENLSQASGKRVTKKNLSSLVNMYMHNSDHKLQSSVNTKIITKSQNNYPTCTQTQIKYPGGPIPLDSLLYINRSPIEEITCAEITQPQCLLRIKGSKQMGKTSLLSRIMAHAKAVGYQTIYLDFQEADEAVFASLDKFLYWFCLNITKQLNLNPKLDDYWDEHIGCKVSCKIYFEAYLFKCIHSPIVLGLHELNRVFQHPNIAQDFLPMLRFWYELAQQVETWQKLKLVLVYSTEIYVPLNINQSPFNVGLLMRLPDFTSEQVQELAVKCRLDCIDRPQTELLMSMVGGHPYLVNLAFYYLSAKGMTLEELLLTAPTSTGIYANHLQSLLVMLQTQTRLALAIQQVLNTNKSVRLEAITAYQLESMGLIKLDGNLAKIRCKLYDLYFSLHLQDLHNWHTK</sequence>
<evidence type="ECO:0000313" key="2">
    <source>
        <dbReference type="EMBL" id="MBH8561887.1"/>
    </source>
</evidence>
<name>A0A8J7HR29_9NOST</name>
<feature type="domain" description="vWA-MoxR associated protein N-terminal HTH" evidence="1">
    <location>
        <begin position="25"/>
        <end position="87"/>
    </location>
</feature>
<accession>A0A8J7HR29</accession>
<dbReference type="InterPro" id="IPR058651">
    <property type="entry name" value="HTH_VMAP-M9"/>
</dbReference>
<comment type="caution">
    <text evidence="2">The sequence shown here is derived from an EMBL/GenBank/DDBJ whole genome shotgun (WGS) entry which is preliminary data.</text>
</comment>
<reference evidence="2 3" key="1">
    <citation type="journal article" date="2021" name="Int. J. Syst. Evol. Microbiol.">
        <title>Amazonocrinis nigriterrae gen. nov., sp. nov., Atlanticothrix silvestris gen. nov., sp. nov. and Dendronalium phyllosphericum gen. nov., sp. nov., nostocacean cyanobacteria from Brazilian environments.</title>
        <authorList>
            <person name="Alvarenga D.O."/>
            <person name="Andreote A.P.D."/>
            <person name="Branco L.H.Z."/>
            <person name="Delbaje E."/>
            <person name="Cruz R.B."/>
            <person name="Varani A.M."/>
            <person name="Fiore M.F."/>
        </authorList>
    </citation>
    <scope>NUCLEOTIDE SEQUENCE [LARGE SCALE GENOMIC DNA]</scope>
    <source>
        <strain evidence="2 3">CENA67</strain>
    </source>
</reference>
<keyword evidence="3" id="KW-1185">Reference proteome</keyword>
<dbReference type="SUPFAM" id="SSF52540">
    <property type="entry name" value="P-loop containing nucleoside triphosphate hydrolases"/>
    <property type="match status" value="1"/>
</dbReference>
<dbReference type="Gene3D" id="3.40.50.300">
    <property type="entry name" value="P-loop containing nucleotide triphosphate hydrolases"/>
    <property type="match status" value="1"/>
</dbReference>
<organism evidence="2 3">
    <name type="scientific">Amazonocrinis nigriterrae CENA67</name>
    <dbReference type="NCBI Taxonomy" id="2794033"/>
    <lineage>
        <taxon>Bacteria</taxon>
        <taxon>Bacillati</taxon>
        <taxon>Cyanobacteriota</taxon>
        <taxon>Cyanophyceae</taxon>
        <taxon>Nostocales</taxon>
        <taxon>Nostocaceae</taxon>
        <taxon>Amazonocrinis</taxon>
        <taxon>Amazonocrinis nigriterrae</taxon>
    </lineage>
</organism>
<dbReference type="Pfam" id="PF26355">
    <property type="entry name" value="HTH_VMAP-M9"/>
    <property type="match status" value="1"/>
</dbReference>
<gene>
    <name evidence="2" type="ORF">I8748_06815</name>
</gene>
<protein>
    <submittedName>
        <fullName evidence="2">AAA-like domain-containing protein</fullName>
    </submittedName>
</protein>
<dbReference type="InterPro" id="IPR027417">
    <property type="entry name" value="P-loop_NTPase"/>
</dbReference>
<evidence type="ECO:0000259" key="1">
    <source>
        <dbReference type="Pfam" id="PF26355"/>
    </source>
</evidence>
<evidence type="ECO:0000313" key="3">
    <source>
        <dbReference type="Proteomes" id="UP000632766"/>
    </source>
</evidence>